<sequence>MKRLIWNRHTKLIAKHVAGWFCIIVGLIMCITPGQGLLTILLGVYLLADEIPLFGKIRDYLERRFPKAAAFVHRQRRKLTEKFGRKTTPDDPANDG</sequence>
<reference evidence="2 3" key="1">
    <citation type="journal article" date="2024" name="Appl. Environ. Microbiol.">
        <title>Pontiella agarivorans sp. nov., a novel marine anaerobic bacterium capable of degrading macroalgal polysaccharides and fixing nitrogen.</title>
        <authorList>
            <person name="Liu N."/>
            <person name="Kivenson V."/>
            <person name="Peng X."/>
            <person name="Cui Z."/>
            <person name="Lankiewicz T.S."/>
            <person name="Gosselin K.M."/>
            <person name="English C.J."/>
            <person name="Blair E.M."/>
            <person name="O'Malley M.A."/>
            <person name="Valentine D.L."/>
        </authorList>
    </citation>
    <scope>NUCLEOTIDE SEQUENCE [LARGE SCALE GENOMIC DNA]</scope>
    <source>
        <strain evidence="2 3">NLcol2</strain>
    </source>
</reference>
<dbReference type="InterPro" id="IPR019099">
    <property type="entry name" value="Uncharacterised_PGPGW_TM"/>
</dbReference>
<keyword evidence="1" id="KW-1133">Transmembrane helix</keyword>
<dbReference type="RefSeq" id="WP_322607743.1">
    <property type="nucleotide sequence ID" value="NZ_JARVCO010000006.1"/>
</dbReference>
<dbReference type="Pfam" id="PF09656">
    <property type="entry name" value="PGPGW"/>
    <property type="match status" value="1"/>
</dbReference>
<keyword evidence="1" id="KW-0472">Membrane</keyword>
<gene>
    <name evidence="2" type="ORF">P9H32_04825</name>
</gene>
<organism evidence="2 3">
    <name type="scientific">Pontiella agarivorans</name>
    <dbReference type="NCBI Taxonomy" id="3038953"/>
    <lineage>
        <taxon>Bacteria</taxon>
        <taxon>Pseudomonadati</taxon>
        <taxon>Kiritimatiellota</taxon>
        <taxon>Kiritimatiellia</taxon>
        <taxon>Kiritimatiellales</taxon>
        <taxon>Pontiellaceae</taxon>
        <taxon>Pontiella</taxon>
    </lineage>
</organism>
<comment type="caution">
    <text evidence="2">The sequence shown here is derived from an EMBL/GenBank/DDBJ whole genome shotgun (WGS) entry which is preliminary data.</text>
</comment>
<accession>A0ABU5MUX5</accession>
<protein>
    <submittedName>
        <fullName evidence="2">PGPGW domain-containing protein</fullName>
    </submittedName>
</protein>
<dbReference type="EMBL" id="JARVCO010000006">
    <property type="protein sequence ID" value="MDZ8117943.1"/>
    <property type="molecule type" value="Genomic_DNA"/>
</dbReference>
<evidence type="ECO:0000313" key="3">
    <source>
        <dbReference type="Proteomes" id="UP001290861"/>
    </source>
</evidence>
<name>A0ABU5MUX5_9BACT</name>
<keyword evidence="3" id="KW-1185">Reference proteome</keyword>
<dbReference type="Proteomes" id="UP001290861">
    <property type="component" value="Unassembled WGS sequence"/>
</dbReference>
<feature type="transmembrane region" description="Helical" evidence="1">
    <location>
        <begin position="12"/>
        <end position="31"/>
    </location>
</feature>
<proteinExistence type="predicted"/>
<keyword evidence="1" id="KW-0812">Transmembrane</keyword>
<evidence type="ECO:0000256" key="1">
    <source>
        <dbReference type="SAM" id="Phobius"/>
    </source>
</evidence>
<evidence type="ECO:0000313" key="2">
    <source>
        <dbReference type="EMBL" id="MDZ8117943.1"/>
    </source>
</evidence>